<keyword evidence="2" id="KW-1185">Reference proteome</keyword>
<dbReference type="Proteomes" id="UP001158576">
    <property type="component" value="Chromosome XSR"/>
</dbReference>
<evidence type="ECO:0000313" key="1">
    <source>
        <dbReference type="EMBL" id="CAG5098173.1"/>
    </source>
</evidence>
<organism evidence="1 2">
    <name type="scientific">Oikopleura dioica</name>
    <name type="common">Tunicate</name>
    <dbReference type="NCBI Taxonomy" id="34765"/>
    <lineage>
        <taxon>Eukaryota</taxon>
        <taxon>Metazoa</taxon>
        <taxon>Chordata</taxon>
        <taxon>Tunicata</taxon>
        <taxon>Appendicularia</taxon>
        <taxon>Copelata</taxon>
        <taxon>Oikopleuridae</taxon>
        <taxon>Oikopleura</taxon>
    </lineage>
</organism>
<name>A0ABN7SJ87_OIKDI</name>
<gene>
    <name evidence="1" type="ORF">OKIOD_LOCUS6989</name>
</gene>
<dbReference type="EMBL" id="OU015569">
    <property type="protein sequence ID" value="CAG5098173.1"/>
    <property type="molecule type" value="Genomic_DNA"/>
</dbReference>
<accession>A0ABN7SJ87</accession>
<evidence type="ECO:0000313" key="2">
    <source>
        <dbReference type="Proteomes" id="UP001158576"/>
    </source>
</evidence>
<reference evidence="1 2" key="1">
    <citation type="submission" date="2021-04" db="EMBL/GenBank/DDBJ databases">
        <authorList>
            <person name="Bliznina A."/>
        </authorList>
    </citation>
    <scope>NUCLEOTIDE SEQUENCE [LARGE SCALE GENOMIC DNA]</scope>
</reference>
<proteinExistence type="predicted"/>
<sequence length="119" mass="13308">MMYMSILGPYLQSQPYDSLSPTDKKILGQIQHLSAGNSVFTNRSNRPPFIVKRKFTTGAEDECNDKCEIVVMRGICSATSLCEGVDFAEEDASCEGFSGRLCFKYERKCITPCLEKTDD</sequence>
<protein>
    <submittedName>
        <fullName evidence="1">Oidioi.mRNA.OKI2018_I69.XSR.g15431.t1.cds</fullName>
    </submittedName>
</protein>